<feature type="compositionally biased region" description="Polar residues" evidence="9">
    <location>
        <begin position="186"/>
        <end position="195"/>
    </location>
</feature>
<dbReference type="Pfam" id="PF13634">
    <property type="entry name" value="Nucleoporin_FG"/>
    <property type="match status" value="2"/>
</dbReference>
<keyword evidence="7" id="KW-0906">Nuclear pore complex</keyword>
<gene>
    <name evidence="10" type="ORF">C7M61_004990</name>
</gene>
<evidence type="ECO:0000313" key="10">
    <source>
        <dbReference type="EMBL" id="PSK34630.1"/>
    </source>
</evidence>
<dbReference type="GO" id="GO:0031965">
    <property type="term" value="C:nuclear membrane"/>
    <property type="evidence" value="ECO:0007669"/>
    <property type="project" value="UniProtKB-SubCell"/>
</dbReference>
<dbReference type="GO" id="GO:1990000">
    <property type="term" value="P:amyloid fibril formation"/>
    <property type="evidence" value="ECO:0007669"/>
    <property type="project" value="EnsemblFungi"/>
</dbReference>
<accession>A0A2P7YF94</accession>
<evidence type="ECO:0000256" key="3">
    <source>
        <dbReference type="ARBA" id="ARBA00022448"/>
    </source>
</evidence>
<feature type="compositionally biased region" description="Polar residues" evidence="9">
    <location>
        <begin position="26"/>
        <end position="42"/>
    </location>
</feature>
<dbReference type="EMBL" id="PYFQ01000020">
    <property type="protein sequence ID" value="PSK34630.1"/>
    <property type="molecule type" value="Genomic_DNA"/>
</dbReference>
<sequence length="462" mass="47468">MFGASAKPALSSFSFGSLQPSSGFGASNNTNSGGLFGQQQKPQGGGLFGSGTQNSNSGGLFGGQSNTANTGSSGFGSSNTSAGGLFGQSNQSNNNTSSGGLFGQKPAAIGQGFGSGTSSGGLFGQKPATTGTTGGGLFGSSGQQGQQNQQTQQSGGLFGSSNTANNQSSGGLFGLKPAAPSGGLFGSSNQSTTAQKPLFGGSNTSTGGGLFGGSSNTGTNQTSGGGLFGGSSNTGGTTGGLFGGSSNANTGGGLFGGQQQQQQQNQQQQTQQATQLTAMTRFGDLPPEIKKELQEFDQYISTQHLIATTLNNDLPKHNQLVKSIDSDVSYLHNKISTIKQALKGDSNQLKALKAVNDELTEDIGNIMQLIIQLSTPGTKLSSSFQLNEFFVKKIKHYKDVMTSYENVIKEGEDAISGLQHSCNDTMGSIYDVVEVVKSQYNVFMELCETLAQVHNEVTRLKR</sequence>
<keyword evidence="4" id="KW-0509">mRNA transport</keyword>
<reference evidence="10 11" key="1">
    <citation type="submission" date="2018-03" db="EMBL/GenBank/DDBJ databases">
        <title>Candida pseudohaemulonii genome assembly and annotation.</title>
        <authorList>
            <person name="Munoz J.F."/>
            <person name="Gade L.G."/>
            <person name="Chow N.A."/>
            <person name="Litvintseva A.P."/>
            <person name="Loparev V.N."/>
            <person name="Cuomo C.A."/>
        </authorList>
    </citation>
    <scope>NUCLEOTIDE SEQUENCE [LARGE SCALE GENOMIC DNA]</scope>
    <source>
        <strain evidence="10 11">B12108</strain>
    </source>
</reference>
<evidence type="ECO:0000256" key="8">
    <source>
        <dbReference type="ARBA" id="ARBA00023242"/>
    </source>
</evidence>
<dbReference type="GO" id="GO:0042802">
    <property type="term" value="F:identical protein binding"/>
    <property type="evidence" value="ECO:0007669"/>
    <property type="project" value="EnsemblFungi"/>
</dbReference>
<evidence type="ECO:0000256" key="1">
    <source>
        <dbReference type="ARBA" id="ARBA00004567"/>
    </source>
</evidence>
<feature type="compositionally biased region" description="Polar residues" evidence="9">
    <location>
        <begin position="159"/>
        <end position="170"/>
    </location>
</feature>
<evidence type="ECO:0000256" key="6">
    <source>
        <dbReference type="ARBA" id="ARBA00023010"/>
    </source>
</evidence>
<comment type="caution">
    <text evidence="10">The sequence shown here is derived from an EMBL/GenBank/DDBJ whole genome shotgun (WGS) entry which is preliminary data.</text>
</comment>
<dbReference type="InterPro" id="IPR024882">
    <property type="entry name" value="NUP58/p45/49"/>
</dbReference>
<dbReference type="RefSeq" id="XP_024711520.1">
    <property type="nucleotide sequence ID" value="XM_024860302.1"/>
</dbReference>
<evidence type="ECO:0000256" key="5">
    <source>
        <dbReference type="ARBA" id="ARBA00022927"/>
    </source>
</evidence>
<feature type="compositionally biased region" description="Low complexity" evidence="9">
    <location>
        <begin position="257"/>
        <end position="274"/>
    </location>
</feature>
<keyword evidence="11" id="KW-1185">Reference proteome</keyword>
<dbReference type="GO" id="GO:0044613">
    <property type="term" value="C:nuclear pore central transport channel"/>
    <property type="evidence" value="ECO:0007669"/>
    <property type="project" value="EnsemblFungi"/>
</dbReference>
<feature type="compositionally biased region" description="Low complexity" evidence="9">
    <location>
        <begin position="65"/>
        <end position="99"/>
    </location>
</feature>
<dbReference type="GO" id="GO:0016973">
    <property type="term" value="P:poly(A)+ mRNA export from nucleus"/>
    <property type="evidence" value="ECO:0007669"/>
    <property type="project" value="EnsemblFungi"/>
</dbReference>
<feature type="region of interest" description="Disordered" evidence="9">
    <location>
        <begin position="24"/>
        <end position="274"/>
    </location>
</feature>
<evidence type="ECO:0008006" key="12">
    <source>
        <dbReference type="Google" id="ProtNLM"/>
    </source>
</evidence>
<evidence type="ECO:0000256" key="7">
    <source>
        <dbReference type="ARBA" id="ARBA00023132"/>
    </source>
</evidence>
<protein>
    <recommendedName>
        <fullName evidence="12">Nucleoporin Nup54 alpha-helical domain-containing protein</fullName>
    </recommendedName>
</protein>
<dbReference type="GeneID" id="36568377"/>
<proteinExistence type="predicted"/>
<dbReference type="GO" id="GO:0006606">
    <property type="term" value="P:protein import into nucleus"/>
    <property type="evidence" value="ECO:0007669"/>
    <property type="project" value="EnsemblFungi"/>
</dbReference>
<feature type="compositionally biased region" description="Low complexity" evidence="9">
    <location>
        <begin position="213"/>
        <end position="222"/>
    </location>
</feature>
<feature type="compositionally biased region" description="Gly residues" evidence="9">
    <location>
        <begin position="111"/>
        <end position="123"/>
    </location>
</feature>
<dbReference type="GO" id="GO:0017056">
    <property type="term" value="F:structural constituent of nuclear pore"/>
    <property type="evidence" value="ECO:0007669"/>
    <property type="project" value="EnsemblFungi"/>
</dbReference>
<organism evidence="10 11">
    <name type="scientific">Candidozyma pseudohaemuli</name>
    <dbReference type="NCBI Taxonomy" id="418784"/>
    <lineage>
        <taxon>Eukaryota</taxon>
        <taxon>Fungi</taxon>
        <taxon>Dikarya</taxon>
        <taxon>Ascomycota</taxon>
        <taxon>Saccharomycotina</taxon>
        <taxon>Pichiomycetes</taxon>
        <taxon>Metschnikowiaceae</taxon>
        <taxon>Candidozyma</taxon>
    </lineage>
</organism>
<keyword evidence="5" id="KW-0653">Protein transport</keyword>
<dbReference type="GO" id="GO:0008139">
    <property type="term" value="F:nuclear localization sequence binding"/>
    <property type="evidence" value="ECO:0007669"/>
    <property type="project" value="InterPro"/>
</dbReference>
<feature type="compositionally biased region" description="Gly residues" evidence="9">
    <location>
        <begin position="223"/>
        <end position="243"/>
    </location>
</feature>
<dbReference type="OrthoDB" id="2538017at2759"/>
<dbReference type="Gene3D" id="6.10.140.1350">
    <property type="match status" value="1"/>
</dbReference>
<comment type="subcellular location">
    <subcellularLocation>
        <location evidence="2">Nucleus membrane</location>
        <topology evidence="2">Peripheral membrane protein</topology>
        <orientation evidence="2">Nucleoplasmic side</orientation>
    </subcellularLocation>
    <subcellularLocation>
        <location evidence="1">Nucleus</location>
        <location evidence="1">Nuclear pore complex</location>
    </subcellularLocation>
</comment>
<keyword evidence="3" id="KW-0813">Transport</keyword>
<evidence type="ECO:0000256" key="4">
    <source>
        <dbReference type="ARBA" id="ARBA00022816"/>
    </source>
</evidence>
<dbReference type="GO" id="GO:0140693">
    <property type="term" value="F:molecular condensate scaffold activity"/>
    <property type="evidence" value="ECO:0007669"/>
    <property type="project" value="EnsemblFungi"/>
</dbReference>
<dbReference type="GO" id="GO:0000055">
    <property type="term" value="P:ribosomal large subunit export from nucleus"/>
    <property type="evidence" value="ECO:0007669"/>
    <property type="project" value="EnsemblFungi"/>
</dbReference>
<feature type="compositionally biased region" description="Low complexity" evidence="9">
    <location>
        <begin position="140"/>
        <end position="155"/>
    </location>
</feature>
<dbReference type="Proteomes" id="UP000241107">
    <property type="component" value="Unassembled WGS sequence"/>
</dbReference>
<keyword evidence="8" id="KW-0539">Nucleus</keyword>
<dbReference type="InterPro" id="IPR025574">
    <property type="entry name" value="Nucleoporin_FG_rpt"/>
</dbReference>
<dbReference type="PANTHER" id="PTHR13437">
    <property type="entry name" value="NUCLEOPORIN P58/P45 NUCLEOPORIN-LIKE PROTEIN 1"/>
    <property type="match status" value="1"/>
</dbReference>
<dbReference type="VEuPathDB" id="FungiDB:C7M61_004990"/>
<evidence type="ECO:0000313" key="11">
    <source>
        <dbReference type="Proteomes" id="UP000241107"/>
    </source>
</evidence>
<dbReference type="STRING" id="418784.A0A2P7YF94"/>
<keyword evidence="6" id="KW-0811">Translocation</keyword>
<name>A0A2P7YF94_9ASCO</name>
<dbReference type="PANTHER" id="PTHR13437:SF2">
    <property type="entry name" value="NUCLEOPORIN P58_P45"/>
    <property type="match status" value="1"/>
</dbReference>
<dbReference type="GO" id="GO:0006409">
    <property type="term" value="P:tRNA export from nucleus"/>
    <property type="evidence" value="ECO:0007669"/>
    <property type="project" value="EnsemblFungi"/>
</dbReference>
<dbReference type="AlphaFoldDB" id="A0A2P7YF94"/>
<evidence type="ECO:0000256" key="2">
    <source>
        <dbReference type="ARBA" id="ARBA00004620"/>
    </source>
</evidence>
<evidence type="ECO:0000256" key="9">
    <source>
        <dbReference type="SAM" id="MobiDB-lite"/>
    </source>
</evidence>